<protein>
    <submittedName>
        <fullName evidence="2">Uncharacterized protein</fullName>
    </submittedName>
</protein>
<comment type="caution">
    <text evidence="2">The sequence shown here is derived from an EMBL/GenBank/DDBJ whole genome shotgun (WGS) entry which is preliminary data.</text>
</comment>
<proteinExistence type="predicted"/>
<dbReference type="EMBL" id="JAKKPZ010000016">
    <property type="protein sequence ID" value="KAI1713228.1"/>
    <property type="molecule type" value="Genomic_DNA"/>
</dbReference>
<evidence type="ECO:0000313" key="3">
    <source>
        <dbReference type="Proteomes" id="UP001201812"/>
    </source>
</evidence>
<dbReference type="Proteomes" id="UP001201812">
    <property type="component" value="Unassembled WGS sequence"/>
</dbReference>
<name>A0AAD4R6K2_9BILA</name>
<accession>A0AAD4R6K2</accession>
<gene>
    <name evidence="2" type="ORF">DdX_09303</name>
</gene>
<dbReference type="AlphaFoldDB" id="A0AAD4R6K2"/>
<reference evidence="2" key="1">
    <citation type="submission" date="2022-01" db="EMBL/GenBank/DDBJ databases">
        <title>Genome Sequence Resource for Two Populations of Ditylenchus destructor, the Migratory Endoparasitic Phytonematode.</title>
        <authorList>
            <person name="Zhang H."/>
            <person name="Lin R."/>
            <person name="Xie B."/>
        </authorList>
    </citation>
    <scope>NUCLEOTIDE SEQUENCE</scope>
    <source>
        <strain evidence="2">BazhouSP</strain>
    </source>
</reference>
<organism evidence="2 3">
    <name type="scientific">Ditylenchus destructor</name>
    <dbReference type="NCBI Taxonomy" id="166010"/>
    <lineage>
        <taxon>Eukaryota</taxon>
        <taxon>Metazoa</taxon>
        <taxon>Ecdysozoa</taxon>
        <taxon>Nematoda</taxon>
        <taxon>Chromadorea</taxon>
        <taxon>Rhabditida</taxon>
        <taxon>Tylenchina</taxon>
        <taxon>Tylenchomorpha</taxon>
        <taxon>Sphaerularioidea</taxon>
        <taxon>Anguinidae</taxon>
        <taxon>Anguininae</taxon>
        <taxon>Ditylenchus</taxon>
    </lineage>
</organism>
<keyword evidence="3" id="KW-1185">Reference proteome</keyword>
<feature type="compositionally biased region" description="Pro residues" evidence="1">
    <location>
        <begin position="166"/>
        <end position="175"/>
    </location>
</feature>
<evidence type="ECO:0000313" key="2">
    <source>
        <dbReference type="EMBL" id="KAI1713228.1"/>
    </source>
</evidence>
<evidence type="ECO:0000256" key="1">
    <source>
        <dbReference type="SAM" id="MobiDB-lite"/>
    </source>
</evidence>
<feature type="region of interest" description="Disordered" evidence="1">
    <location>
        <begin position="144"/>
        <end position="188"/>
    </location>
</feature>
<sequence length="445" mass="50976">MFQKIFGASNSNATPNRQSRPIPLANAAVPRNFDVLFELVIKKAATSSSAENPQNDIQFNRKFEINVSELNETTFENVLKIADRKSSFLKFESCEVWREQFHEYVDYTGQPVVNGAKYRLTYSQKVNPWTEEAFANLKKELKELPIPPEPQEPNLSQPILKSIFNEPPPPLPKPVPVKSNDSNDKSIKSEPKVFTNHSAYNPPKLKVVQNQGTSRMQKCTSVNALNNIPKNVQNVSHEQAKKTVVQNASSARIHVLSGPEISQEIIYIHLPDPFYKENDKPLAFPKFPEWQKKWLKTFVRINVPDNQCSWLMSSRILDRSEWEGIQAQIDTSNIDFSKFARHKFEGTHRMLEVCVKYIPPKTAKSKKCRVMNAFVELVVSQYNQNGQQLSCGKFHTFATDAPLCFYLESEIILERSNGFFSPTNMITLKANIGYEQDNFNNLHKF</sequence>